<evidence type="ECO:0000256" key="5">
    <source>
        <dbReference type="ARBA" id="ARBA00022989"/>
    </source>
</evidence>
<evidence type="ECO:0000259" key="8">
    <source>
        <dbReference type="PROSITE" id="PS50928"/>
    </source>
</evidence>
<keyword evidence="2 7" id="KW-0813">Transport</keyword>
<feature type="transmembrane region" description="Helical" evidence="7">
    <location>
        <begin position="116"/>
        <end position="140"/>
    </location>
</feature>
<dbReference type="PANTHER" id="PTHR43386:SF1">
    <property type="entry name" value="D,D-DIPEPTIDE TRANSPORT SYSTEM PERMEASE PROTEIN DDPC-RELATED"/>
    <property type="match status" value="1"/>
</dbReference>
<feature type="transmembrane region" description="Helical" evidence="7">
    <location>
        <begin position="152"/>
        <end position="172"/>
    </location>
</feature>
<feature type="transmembrane region" description="Helical" evidence="7">
    <location>
        <begin position="54"/>
        <end position="74"/>
    </location>
</feature>
<comment type="subcellular location">
    <subcellularLocation>
        <location evidence="1 7">Cell membrane</location>
        <topology evidence="1 7">Multi-pass membrane protein</topology>
    </subcellularLocation>
</comment>
<protein>
    <submittedName>
        <fullName evidence="9">ABC transporter permease</fullName>
    </submittedName>
</protein>
<dbReference type="CDD" id="cd06261">
    <property type="entry name" value="TM_PBP2"/>
    <property type="match status" value="1"/>
</dbReference>
<dbReference type="InterPro" id="IPR035906">
    <property type="entry name" value="MetI-like_sf"/>
</dbReference>
<keyword evidence="6 7" id="KW-0472">Membrane</keyword>
<evidence type="ECO:0000313" key="9">
    <source>
        <dbReference type="EMBL" id="QCD65786.1"/>
    </source>
</evidence>
<dbReference type="InterPro" id="IPR000515">
    <property type="entry name" value="MetI-like"/>
</dbReference>
<keyword evidence="4 7" id="KW-0812">Transmembrane</keyword>
<evidence type="ECO:0000256" key="7">
    <source>
        <dbReference type="RuleBase" id="RU363032"/>
    </source>
</evidence>
<dbReference type="PANTHER" id="PTHR43386">
    <property type="entry name" value="OLIGOPEPTIDE TRANSPORT SYSTEM PERMEASE PROTEIN APPC"/>
    <property type="match status" value="1"/>
</dbReference>
<dbReference type="GO" id="GO:0055085">
    <property type="term" value="P:transmembrane transport"/>
    <property type="evidence" value="ECO:0007669"/>
    <property type="project" value="InterPro"/>
</dbReference>
<evidence type="ECO:0000256" key="6">
    <source>
        <dbReference type="ARBA" id="ARBA00023136"/>
    </source>
</evidence>
<accession>A0A4D6KKZ0</accession>
<dbReference type="Gene3D" id="1.10.3720.10">
    <property type="entry name" value="MetI-like"/>
    <property type="match status" value="1"/>
</dbReference>
<keyword evidence="3" id="KW-1003">Cell membrane</keyword>
<feature type="domain" description="ABC transmembrane type-1" evidence="8">
    <location>
        <begin position="113"/>
        <end position="307"/>
    </location>
</feature>
<name>A0A4D6KKZ0_9EURY</name>
<dbReference type="Proteomes" id="UP000297053">
    <property type="component" value="Chromosome"/>
</dbReference>
<dbReference type="GO" id="GO:0005886">
    <property type="term" value="C:plasma membrane"/>
    <property type="evidence" value="ECO:0007669"/>
    <property type="project" value="UniProtKB-SubCell"/>
</dbReference>
<evidence type="ECO:0000256" key="4">
    <source>
        <dbReference type="ARBA" id="ARBA00022692"/>
    </source>
</evidence>
<evidence type="ECO:0000256" key="3">
    <source>
        <dbReference type="ARBA" id="ARBA00022475"/>
    </source>
</evidence>
<dbReference type="PROSITE" id="PS50928">
    <property type="entry name" value="ABC_TM1"/>
    <property type="match status" value="1"/>
</dbReference>
<sequence length="342" mass="37180">MQVKHTDSDTDGEEFVFETQTSTVETSRSERLRDFYEEFIYKPGLVALDDSRTLIGGVILFVFILIALIGTRVYPAPVTNQVERSLKPFETMNAPLGSNPSGTDLLAQVIHATPSMLILVTAGAVFSTFIAVFTGTVSGYKGGTTDRVITTISDIAMSIPGLPLVMVLAVTIKPENPAVVGILLTINYWSGLGRAIRSQVLTLREESYVEASRTMGVSTRRILTKDIIPNLMPYILVNFAFAARYCIFAGVGLYYLGVLPADLANWGLQLDSAYNDYSALVGSGSEYLVIVPMIPIALLSLSLVLLAQGLDRIFNPRVRTRLAGESESIEEEDDDVVHTGGV</sequence>
<dbReference type="AlphaFoldDB" id="A0A4D6KKZ0"/>
<comment type="similarity">
    <text evidence="7">Belongs to the binding-protein-dependent transport system permease family.</text>
</comment>
<evidence type="ECO:0000256" key="2">
    <source>
        <dbReference type="ARBA" id="ARBA00022448"/>
    </source>
</evidence>
<dbReference type="OMA" id="WSINYQA"/>
<keyword evidence="5 7" id="KW-1133">Transmembrane helix</keyword>
<feature type="transmembrane region" description="Helical" evidence="7">
    <location>
        <begin position="287"/>
        <end position="307"/>
    </location>
</feature>
<evidence type="ECO:0000313" key="10">
    <source>
        <dbReference type="Proteomes" id="UP000297053"/>
    </source>
</evidence>
<evidence type="ECO:0000256" key="1">
    <source>
        <dbReference type="ARBA" id="ARBA00004651"/>
    </source>
</evidence>
<proteinExistence type="inferred from homology"/>
<dbReference type="EMBL" id="CP039375">
    <property type="protein sequence ID" value="QCD65786.1"/>
    <property type="molecule type" value="Genomic_DNA"/>
</dbReference>
<dbReference type="InterPro" id="IPR050366">
    <property type="entry name" value="BP-dependent_transpt_permease"/>
</dbReference>
<dbReference type="SUPFAM" id="SSF161098">
    <property type="entry name" value="MetI-like"/>
    <property type="match status" value="1"/>
</dbReference>
<reference evidence="9 10" key="1">
    <citation type="submission" date="2019-04" db="EMBL/GenBank/DDBJ databases">
        <title>Complete genome sequence of Arthrobacter sp. ZXY-2 associated with effective atrazine degradation and salt adaptation.</title>
        <authorList>
            <person name="Zhao X."/>
        </authorList>
    </citation>
    <scope>NUCLEOTIDE SEQUENCE [LARGE SCALE GENOMIC DNA]</scope>
    <source>
        <strain evidence="10">ZP60</strain>
    </source>
</reference>
<gene>
    <name evidence="9" type="ORF">E5139_09130</name>
</gene>
<dbReference type="Pfam" id="PF00528">
    <property type="entry name" value="BPD_transp_1"/>
    <property type="match status" value="1"/>
</dbReference>
<organism evidence="9 10">
    <name type="scientific">Halomicrobium mukohataei</name>
    <dbReference type="NCBI Taxonomy" id="57705"/>
    <lineage>
        <taxon>Archaea</taxon>
        <taxon>Methanobacteriati</taxon>
        <taxon>Methanobacteriota</taxon>
        <taxon>Stenosarchaea group</taxon>
        <taxon>Halobacteria</taxon>
        <taxon>Halobacteriales</taxon>
        <taxon>Haloarculaceae</taxon>
        <taxon>Halomicrobium</taxon>
    </lineage>
</organism>
<feature type="transmembrane region" description="Helical" evidence="7">
    <location>
        <begin position="231"/>
        <end position="256"/>
    </location>
</feature>
<reference evidence="9 10" key="2">
    <citation type="submission" date="2019-04" db="EMBL/GenBank/DDBJ databases">
        <authorList>
            <person name="Yang S."/>
            <person name="Wei W."/>
        </authorList>
    </citation>
    <scope>NUCLEOTIDE SEQUENCE [LARGE SCALE GENOMIC DNA]</scope>
    <source>
        <strain evidence="10">ZP60</strain>
    </source>
</reference>
<dbReference type="KEGG" id="halz:E5139_09130"/>